<evidence type="ECO:0000313" key="3">
    <source>
        <dbReference type="EMBL" id="CAF1038752.1"/>
    </source>
</evidence>
<comment type="caution">
    <text evidence="2">The sequence shown here is derived from an EMBL/GenBank/DDBJ whole genome shotgun (WGS) entry which is preliminary data.</text>
</comment>
<dbReference type="PANTHER" id="PTHR10697:SF13">
    <property type="entry name" value="RICIN B LECTIN DOMAIN-CONTAINING PROTEIN"/>
    <property type="match status" value="1"/>
</dbReference>
<accession>A0A814HC69</accession>
<dbReference type="AlphaFoldDB" id="A0A814HC69"/>
<keyword evidence="1" id="KW-0732">Signal</keyword>
<dbReference type="PANTHER" id="PTHR10697">
    <property type="entry name" value="MAMMALIAN EPENDYMIN-RELATED PROTEIN 1"/>
    <property type="match status" value="1"/>
</dbReference>
<evidence type="ECO:0000313" key="2">
    <source>
        <dbReference type="EMBL" id="CAF1008177.1"/>
    </source>
</evidence>
<dbReference type="GO" id="GO:0005576">
    <property type="term" value="C:extracellular region"/>
    <property type="evidence" value="ECO:0007669"/>
    <property type="project" value="InterPro"/>
</dbReference>
<dbReference type="EMBL" id="CAJNOL010000327">
    <property type="protein sequence ID" value="CAF1008177.1"/>
    <property type="molecule type" value="Genomic_DNA"/>
</dbReference>
<keyword evidence="4" id="KW-1185">Reference proteome</keyword>
<dbReference type="InterPro" id="IPR001299">
    <property type="entry name" value="Ependymin"/>
</dbReference>
<feature type="signal peptide" evidence="1">
    <location>
        <begin position="1"/>
        <end position="19"/>
    </location>
</feature>
<feature type="chain" id="PRO_5035600054" evidence="1">
    <location>
        <begin position="20"/>
        <end position="210"/>
    </location>
</feature>
<evidence type="ECO:0000256" key="1">
    <source>
        <dbReference type="SAM" id="SignalP"/>
    </source>
</evidence>
<dbReference type="GO" id="GO:0005509">
    <property type="term" value="F:calcium ion binding"/>
    <property type="evidence" value="ECO:0007669"/>
    <property type="project" value="InterPro"/>
</dbReference>
<dbReference type="Pfam" id="PF00811">
    <property type="entry name" value="Ependymin"/>
    <property type="match status" value="1"/>
</dbReference>
<name>A0A814HC69_9BILA</name>
<dbReference type="Proteomes" id="UP000663854">
    <property type="component" value="Unassembled WGS sequence"/>
</dbReference>
<organism evidence="2 4">
    <name type="scientific">Rotaria sordida</name>
    <dbReference type="NCBI Taxonomy" id="392033"/>
    <lineage>
        <taxon>Eukaryota</taxon>
        <taxon>Metazoa</taxon>
        <taxon>Spiralia</taxon>
        <taxon>Gnathifera</taxon>
        <taxon>Rotifera</taxon>
        <taxon>Eurotatoria</taxon>
        <taxon>Bdelloidea</taxon>
        <taxon>Philodinida</taxon>
        <taxon>Philodinidae</taxon>
        <taxon>Rotaria</taxon>
    </lineage>
</organism>
<proteinExistence type="predicted"/>
<reference evidence="2" key="1">
    <citation type="submission" date="2021-02" db="EMBL/GenBank/DDBJ databases">
        <authorList>
            <person name="Nowell W R."/>
        </authorList>
    </citation>
    <scope>NUCLEOTIDE SEQUENCE</scope>
</reference>
<gene>
    <name evidence="2" type="ORF">JXQ802_LOCUS14525</name>
    <name evidence="3" type="ORF">PYM288_LOCUS16528</name>
</gene>
<dbReference type="GO" id="GO:0007160">
    <property type="term" value="P:cell-matrix adhesion"/>
    <property type="evidence" value="ECO:0007669"/>
    <property type="project" value="InterPro"/>
</dbReference>
<protein>
    <submittedName>
        <fullName evidence="2">Uncharacterized protein</fullName>
    </submittedName>
</protein>
<dbReference type="GO" id="GO:0005764">
    <property type="term" value="C:lysosome"/>
    <property type="evidence" value="ECO:0007669"/>
    <property type="project" value="TreeGrafter"/>
</dbReference>
<dbReference type="EMBL" id="CAJNOH010000433">
    <property type="protein sequence ID" value="CAF1038752.1"/>
    <property type="molecule type" value="Genomic_DNA"/>
</dbReference>
<sequence>MFYKAVFVALTIFLIGSNGKPTISLNDQPERCCAPNKFSCRISTSTGMQLPDAKLYESFAYYNFSFDSDRAMVGMKGVSWTEPDQQKTNLWIIEDFNKRISYVINQDLKKCDKSPLPMEHDRCIPETATFVRSSTFGYGQKQLIGDTWRIQKDEFINYATVSRDGLCVPLAGQVFFQKPAMVSSMTTTDFVPQIDDPSIFDIPTECQSAV</sequence>
<dbReference type="Proteomes" id="UP000663870">
    <property type="component" value="Unassembled WGS sequence"/>
</dbReference>
<evidence type="ECO:0000313" key="4">
    <source>
        <dbReference type="Proteomes" id="UP000663870"/>
    </source>
</evidence>